<gene>
    <name evidence="1" type="ORF">PVL29_002823</name>
</gene>
<keyword evidence="2" id="KW-1185">Reference proteome</keyword>
<reference evidence="1 2" key="1">
    <citation type="journal article" date="2023" name="BMC Biotechnol.">
        <title>Vitis rotundifolia cv Carlos genome sequencing.</title>
        <authorList>
            <person name="Huff M."/>
            <person name="Hulse-Kemp A."/>
            <person name="Scheffler B."/>
            <person name="Youngblood R."/>
            <person name="Simpson S."/>
            <person name="Babiker E."/>
            <person name="Staton M."/>
        </authorList>
    </citation>
    <scope>NUCLEOTIDE SEQUENCE [LARGE SCALE GENOMIC DNA]</scope>
    <source>
        <tissue evidence="1">Leaf</tissue>
    </source>
</reference>
<sequence length="136" mass="15745">MDLFFPLYHSCLGHTCILLPANKKNQDFPIFIYKHLALSLIMFAVTDLNKTSHIQGHLQKTNQKDDGWMNLQKGLELYRIIFMTKTMGSIPSIPLQFNQTASSMRKLKLTLKGFSKKKPYYLSSRRGWLLPPNVKN</sequence>
<protein>
    <submittedName>
        <fullName evidence="1">Uncharacterized protein</fullName>
    </submittedName>
</protein>
<comment type="caution">
    <text evidence="1">The sequence shown here is derived from an EMBL/GenBank/DDBJ whole genome shotgun (WGS) entry which is preliminary data.</text>
</comment>
<dbReference type="AlphaFoldDB" id="A0AA39AC18"/>
<organism evidence="1 2">
    <name type="scientific">Vitis rotundifolia</name>
    <name type="common">Muscadine grape</name>
    <dbReference type="NCBI Taxonomy" id="103349"/>
    <lineage>
        <taxon>Eukaryota</taxon>
        <taxon>Viridiplantae</taxon>
        <taxon>Streptophyta</taxon>
        <taxon>Embryophyta</taxon>
        <taxon>Tracheophyta</taxon>
        <taxon>Spermatophyta</taxon>
        <taxon>Magnoliopsida</taxon>
        <taxon>eudicotyledons</taxon>
        <taxon>Gunneridae</taxon>
        <taxon>Pentapetalae</taxon>
        <taxon>rosids</taxon>
        <taxon>Vitales</taxon>
        <taxon>Vitaceae</taxon>
        <taxon>Viteae</taxon>
        <taxon>Vitis</taxon>
    </lineage>
</organism>
<proteinExistence type="predicted"/>
<dbReference type="EMBL" id="JARBHA010000003">
    <property type="protein sequence ID" value="KAJ9704434.1"/>
    <property type="molecule type" value="Genomic_DNA"/>
</dbReference>
<evidence type="ECO:0000313" key="1">
    <source>
        <dbReference type="EMBL" id="KAJ9704434.1"/>
    </source>
</evidence>
<name>A0AA39AC18_VITRO</name>
<dbReference type="Proteomes" id="UP001168098">
    <property type="component" value="Unassembled WGS sequence"/>
</dbReference>
<accession>A0AA39AC18</accession>
<evidence type="ECO:0000313" key="2">
    <source>
        <dbReference type="Proteomes" id="UP001168098"/>
    </source>
</evidence>